<organism evidence="1 2">
    <name type="scientific">Brachybacterium phenoliresistens</name>
    <dbReference type="NCBI Taxonomy" id="396014"/>
    <lineage>
        <taxon>Bacteria</taxon>
        <taxon>Bacillati</taxon>
        <taxon>Actinomycetota</taxon>
        <taxon>Actinomycetes</taxon>
        <taxon>Micrococcales</taxon>
        <taxon>Dermabacteraceae</taxon>
        <taxon>Brachybacterium</taxon>
    </lineage>
</organism>
<keyword evidence="2" id="KW-1185">Reference proteome</keyword>
<sequence length="250" mass="27488">MSAPQREERGAQEGRLTVRPGARGALLAGGDIVPLGYLPSSNETFLVELRAGEERGWAVYKPELGERPLHDFPPGLFRRERAAYLLSEHLGWGIVPETIIREDGPFGPGSLQSFVVADPREHYFTLVDEDPASHGQLRRMAVFDLVANNTDRKAGHVLRGAGGRIWGIDHGLCFHAQGKLRTVIWDFAGERIDDDLVDAVADLLDEVPAELAALLAAEEVRALRGRARYVLAARTLPVDESGMAFPWPLI</sequence>
<dbReference type="OrthoDB" id="3423180at2"/>
<comment type="caution">
    <text evidence="1">The sequence shown here is derived from an EMBL/GenBank/DDBJ whole genome shotgun (WGS) entry which is preliminary data.</text>
</comment>
<name>Z9JWN5_9MICO</name>
<dbReference type="InterPro" id="IPR022292">
    <property type="entry name" value="CHP03843"/>
</dbReference>
<keyword evidence="1" id="KW-0808">Transferase</keyword>
<reference evidence="1 2" key="1">
    <citation type="submission" date="2014-02" db="EMBL/GenBank/DDBJ databases">
        <title>Genome sequence of Brachybacterium phenoliresistens strain W13A50.</title>
        <authorList>
            <person name="Wang X."/>
        </authorList>
    </citation>
    <scope>NUCLEOTIDE SEQUENCE [LARGE SCALE GENOMIC DNA]</scope>
    <source>
        <strain evidence="1 2">W13A50</strain>
    </source>
</reference>
<protein>
    <submittedName>
        <fullName evidence="1">Phosphatidylinositol kinase</fullName>
    </submittedName>
</protein>
<evidence type="ECO:0000313" key="2">
    <source>
        <dbReference type="Proteomes" id="UP000023067"/>
    </source>
</evidence>
<dbReference type="eggNOG" id="COG5032">
    <property type="taxonomic scope" value="Bacteria"/>
</dbReference>
<dbReference type="HOGENOM" id="CLU_085318_0_0_11"/>
<accession>Z9JWN5</accession>
<dbReference type="AlphaFoldDB" id="Z9JWN5"/>
<gene>
    <name evidence="1" type="ORF">BF93_11205</name>
</gene>
<dbReference type="RefSeq" id="WP_084148232.1">
    <property type="nucleotide sequence ID" value="NZ_KK069989.1"/>
</dbReference>
<proteinExistence type="predicted"/>
<dbReference type="EMBL" id="JDYK01000003">
    <property type="protein sequence ID" value="EWS82192.1"/>
    <property type="molecule type" value="Genomic_DNA"/>
</dbReference>
<dbReference type="PATRIC" id="fig|396014.3.peg.750"/>
<keyword evidence="1" id="KW-0418">Kinase</keyword>
<dbReference type="STRING" id="396014.BF93_11205"/>
<dbReference type="GO" id="GO:0016301">
    <property type="term" value="F:kinase activity"/>
    <property type="evidence" value="ECO:0007669"/>
    <property type="project" value="UniProtKB-KW"/>
</dbReference>
<dbReference type="Proteomes" id="UP000023067">
    <property type="component" value="Unassembled WGS sequence"/>
</dbReference>
<evidence type="ECO:0000313" key="1">
    <source>
        <dbReference type="EMBL" id="EWS82192.1"/>
    </source>
</evidence>
<dbReference type="NCBIfam" id="TIGR03843">
    <property type="entry name" value="SCO1664 family protein"/>
    <property type="match status" value="1"/>
</dbReference>